<evidence type="ECO:0000259" key="8">
    <source>
        <dbReference type="SMART" id="SM01115"/>
    </source>
</evidence>
<evidence type="ECO:0000313" key="9">
    <source>
        <dbReference type="EMBL" id="KAF5823345.1"/>
    </source>
</evidence>
<evidence type="ECO:0000256" key="7">
    <source>
        <dbReference type="SAM" id="MobiDB-lite"/>
    </source>
</evidence>
<feature type="domain" description="CWF21" evidence="8">
    <location>
        <begin position="49"/>
        <end position="94"/>
    </location>
</feature>
<keyword evidence="4" id="KW-0747">Spliceosome</keyword>
<comment type="subcellular location">
    <subcellularLocation>
        <location evidence="1">Nucleus</location>
    </subcellularLocation>
</comment>
<dbReference type="PANTHER" id="PTHR36562">
    <property type="entry name" value="SERINE/ARGININE REPETITIVE MATRIX 2"/>
    <property type="match status" value="1"/>
</dbReference>
<keyword evidence="5" id="KW-0508">mRNA splicing</keyword>
<evidence type="ECO:0000256" key="2">
    <source>
        <dbReference type="ARBA" id="ARBA00005954"/>
    </source>
</evidence>
<feature type="compositionally biased region" description="Polar residues" evidence="7">
    <location>
        <begin position="1"/>
        <end position="23"/>
    </location>
</feature>
<keyword evidence="6" id="KW-0539">Nucleus</keyword>
<sequence>MYNGTGLQTARGSGSNGYVQSNKFYVKPKTDRTLTGGNDVAGGSRKPNVEHERKRQMEIKLVVLEEKLVDEGCTDDEIGEKLNEARRSLEASVQQFIFDLFSLTEAVIRWE</sequence>
<organism evidence="9 10">
    <name type="scientific">Helianthus annuus</name>
    <name type="common">Common sunflower</name>
    <dbReference type="NCBI Taxonomy" id="4232"/>
    <lineage>
        <taxon>Eukaryota</taxon>
        <taxon>Viridiplantae</taxon>
        <taxon>Streptophyta</taxon>
        <taxon>Embryophyta</taxon>
        <taxon>Tracheophyta</taxon>
        <taxon>Spermatophyta</taxon>
        <taxon>Magnoliopsida</taxon>
        <taxon>eudicotyledons</taxon>
        <taxon>Gunneridae</taxon>
        <taxon>Pentapetalae</taxon>
        <taxon>asterids</taxon>
        <taxon>campanulids</taxon>
        <taxon>Asterales</taxon>
        <taxon>Asteraceae</taxon>
        <taxon>Asteroideae</taxon>
        <taxon>Heliantheae alliance</taxon>
        <taxon>Heliantheae</taxon>
        <taxon>Helianthus</taxon>
    </lineage>
</organism>
<protein>
    <submittedName>
        <fullName evidence="9">mRNA splicing factor Cwf21 domain-containing protein</fullName>
    </submittedName>
</protein>
<comment type="similarity">
    <text evidence="2">Belongs to the CWC21 family.</text>
</comment>
<name>A0A9K3JZ12_HELAN</name>
<evidence type="ECO:0000256" key="3">
    <source>
        <dbReference type="ARBA" id="ARBA00022664"/>
    </source>
</evidence>
<dbReference type="GO" id="GO:0005681">
    <property type="term" value="C:spliceosomal complex"/>
    <property type="evidence" value="ECO:0007669"/>
    <property type="project" value="UniProtKB-KW"/>
</dbReference>
<reference evidence="9" key="2">
    <citation type="submission" date="2020-06" db="EMBL/GenBank/DDBJ databases">
        <title>Helianthus annuus Genome sequencing and assembly Release 2.</title>
        <authorList>
            <person name="Gouzy J."/>
            <person name="Langlade N."/>
            <person name="Munos S."/>
        </authorList>
    </citation>
    <scope>NUCLEOTIDE SEQUENCE</scope>
    <source>
        <tissue evidence="9">Leaves</tissue>
    </source>
</reference>
<dbReference type="InterPro" id="IPR013170">
    <property type="entry name" value="mRNA_splic_Cwf21_dom"/>
</dbReference>
<dbReference type="Pfam" id="PF08312">
    <property type="entry name" value="cwf21"/>
    <property type="match status" value="1"/>
</dbReference>
<dbReference type="CDD" id="cd21372">
    <property type="entry name" value="cwf21_CWC21-like"/>
    <property type="match status" value="1"/>
</dbReference>
<gene>
    <name evidence="9" type="ORF">HanXRQr2_Chr01g0037341</name>
</gene>
<evidence type="ECO:0000256" key="1">
    <source>
        <dbReference type="ARBA" id="ARBA00004123"/>
    </source>
</evidence>
<keyword evidence="10" id="KW-1185">Reference proteome</keyword>
<proteinExistence type="inferred from homology"/>
<reference evidence="9" key="1">
    <citation type="journal article" date="2017" name="Nature">
        <title>The sunflower genome provides insights into oil metabolism, flowering and Asterid evolution.</title>
        <authorList>
            <person name="Badouin H."/>
            <person name="Gouzy J."/>
            <person name="Grassa C.J."/>
            <person name="Murat F."/>
            <person name="Staton S.E."/>
            <person name="Cottret L."/>
            <person name="Lelandais-Briere C."/>
            <person name="Owens G.L."/>
            <person name="Carrere S."/>
            <person name="Mayjonade B."/>
            <person name="Legrand L."/>
            <person name="Gill N."/>
            <person name="Kane N.C."/>
            <person name="Bowers J.E."/>
            <person name="Hubner S."/>
            <person name="Bellec A."/>
            <person name="Berard A."/>
            <person name="Berges H."/>
            <person name="Blanchet N."/>
            <person name="Boniface M.C."/>
            <person name="Brunel D."/>
            <person name="Catrice O."/>
            <person name="Chaidir N."/>
            <person name="Claudel C."/>
            <person name="Donnadieu C."/>
            <person name="Faraut T."/>
            <person name="Fievet G."/>
            <person name="Helmstetter N."/>
            <person name="King M."/>
            <person name="Knapp S.J."/>
            <person name="Lai Z."/>
            <person name="Le Paslier M.C."/>
            <person name="Lippi Y."/>
            <person name="Lorenzon L."/>
            <person name="Mandel J.R."/>
            <person name="Marage G."/>
            <person name="Marchand G."/>
            <person name="Marquand E."/>
            <person name="Bret-Mestries E."/>
            <person name="Morien E."/>
            <person name="Nambeesan S."/>
            <person name="Nguyen T."/>
            <person name="Pegot-Espagnet P."/>
            <person name="Pouilly N."/>
            <person name="Raftis F."/>
            <person name="Sallet E."/>
            <person name="Schiex T."/>
            <person name="Thomas J."/>
            <person name="Vandecasteele C."/>
            <person name="Vares D."/>
            <person name="Vear F."/>
            <person name="Vautrin S."/>
            <person name="Crespi M."/>
            <person name="Mangin B."/>
            <person name="Burke J.M."/>
            <person name="Salse J."/>
            <person name="Munos S."/>
            <person name="Vincourt P."/>
            <person name="Rieseberg L.H."/>
            <person name="Langlade N.B."/>
        </authorList>
    </citation>
    <scope>NUCLEOTIDE SEQUENCE</scope>
    <source>
        <tissue evidence="9">Leaves</tissue>
    </source>
</reference>
<dbReference type="InterPro" id="IPR051372">
    <property type="entry name" value="CWC21"/>
</dbReference>
<dbReference type="Gramene" id="mRNA:HanXRQr2_Chr01g0037341">
    <property type="protein sequence ID" value="mRNA:HanXRQr2_Chr01g0037341"/>
    <property type="gene ID" value="HanXRQr2_Chr01g0037341"/>
</dbReference>
<comment type="caution">
    <text evidence="9">The sequence shown here is derived from an EMBL/GenBank/DDBJ whole genome shotgun (WGS) entry which is preliminary data.</text>
</comment>
<dbReference type="AlphaFoldDB" id="A0A9K3JZ12"/>
<evidence type="ECO:0000256" key="6">
    <source>
        <dbReference type="ARBA" id="ARBA00023242"/>
    </source>
</evidence>
<evidence type="ECO:0000256" key="5">
    <source>
        <dbReference type="ARBA" id="ARBA00023187"/>
    </source>
</evidence>
<dbReference type="PANTHER" id="PTHR36562:SF5">
    <property type="entry name" value="SERINE_ARGININE REPETITIVE MATRIX 2"/>
    <property type="match status" value="1"/>
</dbReference>
<evidence type="ECO:0000256" key="4">
    <source>
        <dbReference type="ARBA" id="ARBA00022728"/>
    </source>
</evidence>
<dbReference type="GO" id="GO:0008380">
    <property type="term" value="P:RNA splicing"/>
    <property type="evidence" value="ECO:0007669"/>
    <property type="project" value="UniProtKB-KW"/>
</dbReference>
<feature type="region of interest" description="Disordered" evidence="7">
    <location>
        <begin position="1"/>
        <end position="52"/>
    </location>
</feature>
<evidence type="ECO:0000313" key="10">
    <source>
        <dbReference type="Proteomes" id="UP000215914"/>
    </source>
</evidence>
<dbReference type="Gene3D" id="6.10.140.420">
    <property type="match status" value="1"/>
</dbReference>
<dbReference type="GO" id="GO:0006397">
    <property type="term" value="P:mRNA processing"/>
    <property type="evidence" value="ECO:0007669"/>
    <property type="project" value="UniProtKB-KW"/>
</dbReference>
<dbReference type="EMBL" id="MNCJ02000316">
    <property type="protein sequence ID" value="KAF5823345.1"/>
    <property type="molecule type" value="Genomic_DNA"/>
</dbReference>
<accession>A0A9K3JZ12</accession>
<dbReference type="Proteomes" id="UP000215914">
    <property type="component" value="Unassembled WGS sequence"/>
</dbReference>
<keyword evidence="3" id="KW-0507">mRNA processing</keyword>
<dbReference type="SMART" id="SM01115">
    <property type="entry name" value="cwf21"/>
    <property type="match status" value="1"/>
</dbReference>